<evidence type="ECO:0000313" key="3">
    <source>
        <dbReference type="WBParaSite" id="maker-uti_cns_0002610-snap-gene-0.21-mRNA-1"/>
    </source>
</evidence>
<dbReference type="AlphaFoldDB" id="A0A1I8GNQ1"/>
<protein>
    <submittedName>
        <fullName evidence="3">Photolyase/cryptochrome alpha/beta domain-containing protein</fullName>
    </submittedName>
</protein>
<proteinExistence type="predicted"/>
<sequence>MERVGISAAILFVGHDCERALETSGLRGFAQKHDLFSKVADFRGGRLGPKRAPELRSEVAAMLQEKFRIAVPNRRELNYASASEFGHWIGWPDDVPDDCPPNRLTVAQLKCLQSSMGNIAFIPNKKAPSRKRHRPPTKNIPTAIRSPKDHDATVGQSSSAASAVGHRITSSSAASAVGHRITVGQSSSASAVGHRITVGQSSSAAGAVGHRITVGQSSSAASAVGHRITVGQSSSAAS</sequence>
<name>A0A1I8GNQ1_9PLAT</name>
<organism evidence="2 3">
    <name type="scientific">Macrostomum lignano</name>
    <dbReference type="NCBI Taxonomy" id="282301"/>
    <lineage>
        <taxon>Eukaryota</taxon>
        <taxon>Metazoa</taxon>
        <taxon>Spiralia</taxon>
        <taxon>Lophotrochozoa</taxon>
        <taxon>Platyhelminthes</taxon>
        <taxon>Rhabditophora</taxon>
        <taxon>Macrostomorpha</taxon>
        <taxon>Macrostomida</taxon>
        <taxon>Macrostomidae</taxon>
        <taxon>Macrostomum</taxon>
    </lineage>
</organism>
<dbReference type="Proteomes" id="UP000095280">
    <property type="component" value="Unplaced"/>
</dbReference>
<keyword evidence="2" id="KW-1185">Reference proteome</keyword>
<dbReference type="WBParaSite" id="maker-uti_cns_0002610-snap-gene-0.21-mRNA-1">
    <property type="protein sequence ID" value="maker-uti_cns_0002610-snap-gene-0.21-mRNA-1"/>
    <property type="gene ID" value="maker-uti_cns_0002610-snap-gene-0.21"/>
</dbReference>
<feature type="compositionally biased region" description="Basic residues" evidence="1">
    <location>
        <begin position="127"/>
        <end position="136"/>
    </location>
</feature>
<reference evidence="3" key="1">
    <citation type="submission" date="2016-11" db="UniProtKB">
        <authorList>
            <consortium name="WormBaseParasite"/>
        </authorList>
    </citation>
    <scope>IDENTIFICATION</scope>
</reference>
<evidence type="ECO:0000313" key="2">
    <source>
        <dbReference type="Proteomes" id="UP000095280"/>
    </source>
</evidence>
<feature type="region of interest" description="Disordered" evidence="1">
    <location>
        <begin position="215"/>
        <end position="238"/>
    </location>
</feature>
<accession>A0A1I8GNQ1</accession>
<evidence type="ECO:0000256" key="1">
    <source>
        <dbReference type="SAM" id="MobiDB-lite"/>
    </source>
</evidence>
<feature type="region of interest" description="Disordered" evidence="1">
    <location>
        <begin position="126"/>
        <end position="166"/>
    </location>
</feature>